<sequence length="62" mass="6994">MPVGDEFLDAANSSRLFSSLHDHLEVRSGQVTDLRLETRLRVQANANMQPSQNFLRRLGGKI</sequence>
<accession>A0AAN1MPC6</accession>
<proteinExistence type="predicted"/>
<name>A0AAN1MPC6_9BURK</name>
<organism evidence="1 2">
    <name type="scientific">Paraburkholderia hospita</name>
    <dbReference type="NCBI Taxonomy" id="169430"/>
    <lineage>
        <taxon>Bacteria</taxon>
        <taxon>Pseudomonadati</taxon>
        <taxon>Pseudomonadota</taxon>
        <taxon>Betaproteobacteria</taxon>
        <taxon>Burkholderiales</taxon>
        <taxon>Burkholderiaceae</taxon>
        <taxon>Paraburkholderia</taxon>
    </lineage>
</organism>
<dbReference type="KEGG" id="phs:C2L64_40340"/>
<reference evidence="1 2" key="1">
    <citation type="submission" date="2018-01" db="EMBL/GenBank/DDBJ databases">
        <title>Species boundaries and ecological features among Paraburkholderia terrae DSMZ17804T, P. hospita DSMZ17164T and P. caribensis DSMZ13236T.</title>
        <authorList>
            <person name="Pratama A.A."/>
        </authorList>
    </citation>
    <scope>NUCLEOTIDE SEQUENCE [LARGE SCALE GENOMIC DNA]</scope>
    <source>
        <strain evidence="1 2">DSM 17164</strain>
    </source>
</reference>
<dbReference type="AlphaFoldDB" id="A0AAN1MPC6"/>
<dbReference type="Proteomes" id="UP000236649">
    <property type="component" value="Chromosome 3"/>
</dbReference>
<protein>
    <submittedName>
        <fullName evidence="1">Uncharacterized protein</fullName>
    </submittedName>
</protein>
<evidence type="ECO:0000313" key="2">
    <source>
        <dbReference type="Proteomes" id="UP000236649"/>
    </source>
</evidence>
<gene>
    <name evidence="1" type="ORF">C2L64_40340</name>
</gene>
<evidence type="ECO:0000313" key="1">
    <source>
        <dbReference type="EMBL" id="AUT74497.1"/>
    </source>
</evidence>
<dbReference type="EMBL" id="CP026107">
    <property type="protein sequence ID" value="AUT74497.1"/>
    <property type="molecule type" value="Genomic_DNA"/>
</dbReference>